<reference evidence="3" key="2">
    <citation type="submission" date="2019-09" db="UniProtKB">
        <authorList>
            <consortium name="WormBaseParasite"/>
        </authorList>
    </citation>
    <scope>IDENTIFICATION</scope>
</reference>
<dbReference type="OrthoDB" id="5849210at2759"/>
<gene>
    <name evidence="1" type="ORF">HPBE_LOCUS8245</name>
</gene>
<dbReference type="AlphaFoldDB" id="A0A183FLS4"/>
<evidence type="ECO:0000313" key="1">
    <source>
        <dbReference type="EMBL" id="VDO75553.1"/>
    </source>
</evidence>
<organism evidence="2 3">
    <name type="scientific">Heligmosomoides polygyrus</name>
    <name type="common">Parasitic roundworm</name>
    <dbReference type="NCBI Taxonomy" id="6339"/>
    <lineage>
        <taxon>Eukaryota</taxon>
        <taxon>Metazoa</taxon>
        <taxon>Ecdysozoa</taxon>
        <taxon>Nematoda</taxon>
        <taxon>Chromadorea</taxon>
        <taxon>Rhabditida</taxon>
        <taxon>Rhabditina</taxon>
        <taxon>Rhabditomorpha</taxon>
        <taxon>Strongyloidea</taxon>
        <taxon>Heligmosomidae</taxon>
        <taxon>Heligmosomoides</taxon>
    </lineage>
</organism>
<protein>
    <submittedName>
        <fullName evidence="3">PRKCSH_1 domain-containing protein</fullName>
    </submittedName>
</protein>
<accession>A0A183FLS4</accession>
<accession>A0A3P7ZCV6</accession>
<dbReference type="EMBL" id="UZAH01026098">
    <property type="protein sequence ID" value="VDO75553.1"/>
    <property type="molecule type" value="Genomic_DNA"/>
</dbReference>
<keyword evidence="2" id="KW-1185">Reference proteome</keyword>
<dbReference type="Proteomes" id="UP000050761">
    <property type="component" value="Unassembled WGS sequence"/>
</dbReference>
<proteinExistence type="predicted"/>
<name>A0A183FLS4_HELPZ</name>
<reference evidence="1 2" key="1">
    <citation type="submission" date="2018-11" db="EMBL/GenBank/DDBJ databases">
        <authorList>
            <consortium name="Pathogen Informatics"/>
        </authorList>
    </citation>
    <scope>NUCLEOTIDE SEQUENCE [LARGE SCALE GENOMIC DNA]</scope>
</reference>
<evidence type="ECO:0000313" key="2">
    <source>
        <dbReference type="Proteomes" id="UP000050761"/>
    </source>
</evidence>
<sequence>MKFVVAAKERLYHFFSAYAPQTGSSDQAKDKFWNLLDERTAEVSSKALWLVTLMETQNLEKGYRRDTSSCKFGARHYEAWTTRGRKVDLPVDGRCDSNGSREKSFYHVFFGEKTVENCELTHEYSSVRLPTGMLCDRKIPEHLTSKIYRAVVRPVAVYDAECWPAAKETKMQRWKARVTRMDCIRNDAVRQKF</sequence>
<evidence type="ECO:0000313" key="3">
    <source>
        <dbReference type="WBParaSite" id="HPBE_0000824401-mRNA-1"/>
    </source>
</evidence>
<dbReference type="WBParaSite" id="HPBE_0000824401-mRNA-1">
    <property type="protein sequence ID" value="HPBE_0000824401-mRNA-1"/>
    <property type="gene ID" value="HPBE_0000824401"/>
</dbReference>